<dbReference type="InterPro" id="IPR036249">
    <property type="entry name" value="Thioredoxin-like_sf"/>
</dbReference>
<dbReference type="PANTHER" id="PTHR45288:SF2">
    <property type="entry name" value="THIOREDOXIN FAMILY PROTEIN"/>
    <property type="match status" value="1"/>
</dbReference>
<accession>A0A3B0X8A2</accession>
<dbReference type="InterPro" id="IPR011767">
    <property type="entry name" value="GLR_AS"/>
</dbReference>
<dbReference type="PROSITE" id="PS51354">
    <property type="entry name" value="GLUTAREDOXIN_2"/>
    <property type="match status" value="1"/>
</dbReference>
<sequence>MLLKLLREGLGRLIVLISYLTPLRPLNRSAEEQKCVDQTVASMSIYQFYACPFCIKTRRALKRLDLSIEMRDAQTNPARAELLAGGGEIKVPCLRIDNDDGVTWMYESSDIIAYLEQQFGETSSPCNEISR</sequence>
<dbReference type="GO" id="GO:0009507">
    <property type="term" value="C:chloroplast"/>
    <property type="evidence" value="ECO:0007669"/>
    <property type="project" value="TreeGrafter"/>
</dbReference>
<organism evidence="2">
    <name type="scientific">hydrothermal vent metagenome</name>
    <dbReference type="NCBI Taxonomy" id="652676"/>
    <lineage>
        <taxon>unclassified sequences</taxon>
        <taxon>metagenomes</taxon>
        <taxon>ecological metagenomes</taxon>
    </lineage>
</organism>
<dbReference type="PROSITE" id="PS00195">
    <property type="entry name" value="GLUTAREDOXIN_1"/>
    <property type="match status" value="1"/>
</dbReference>
<dbReference type="AlphaFoldDB" id="A0A3B0X8A2"/>
<proteinExistence type="predicted"/>
<dbReference type="PANTHER" id="PTHR45288">
    <property type="entry name" value="THIOREDOXIN FAMILY PROTEIN"/>
    <property type="match status" value="1"/>
</dbReference>
<dbReference type="EMBL" id="UOFG01000132">
    <property type="protein sequence ID" value="VAW60790.1"/>
    <property type="molecule type" value="Genomic_DNA"/>
</dbReference>
<dbReference type="Pfam" id="PF13417">
    <property type="entry name" value="GST_N_3"/>
    <property type="match status" value="1"/>
</dbReference>
<name>A0A3B0X8A2_9ZZZZ</name>
<feature type="domain" description="GST N-terminal" evidence="1">
    <location>
        <begin position="41"/>
        <end position="123"/>
    </location>
</feature>
<dbReference type="Gene3D" id="3.40.30.10">
    <property type="entry name" value="Glutaredoxin"/>
    <property type="match status" value="1"/>
</dbReference>
<reference evidence="2" key="1">
    <citation type="submission" date="2018-06" db="EMBL/GenBank/DDBJ databases">
        <authorList>
            <person name="Zhirakovskaya E."/>
        </authorList>
    </citation>
    <scope>NUCLEOTIDE SEQUENCE</scope>
</reference>
<dbReference type="InterPro" id="IPR004045">
    <property type="entry name" value="Glutathione_S-Trfase_N"/>
</dbReference>
<evidence type="ECO:0000313" key="2">
    <source>
        <dbReference type="EMBL" id="VAW60790.1"/>
    </source>
</evidence>
<dbReference type="PROSITE" id="PS50404">
    <property type="entry name" value="GST_NTER"/>
    <property type="match status" value="1"/>
</dbReference>
<dbReference type="SUPFAM" id="SSF52833">
    <property type="entry name" value="Thioredoxin-like"/>
    <property type="match status" value="1"/>
</dbReference>
<gene>
    <name evidence="2" type="ORF">MNBD_GAMMA11-3164</name>
</gene>
<evidence type="ECO:0000259" key="1">
    <source>
        <dbReference type="PROSITE" id="PS50404"/>
    </source>
</evidence>
<protein>
    <submittedName>
        <fullName evidence="2">Glutaredoxin</fullName>
    </submittedName>
</protein>